<protein>
    <recommendedName>
        <fullName evidence="2">DNA-binding protein</fullName>
    </recommendedName>
</protein>
<name>A0AAU7KH77_9GAMM</name>
<evidence type="ECO:0008006" key="2">
    <source>
        <dbReference type="Google" id="ProtNLM"/>
    </source>
</evidence>
<dbReference type="AlphaFoldDB" id="A0AAU7KH77"/>
<reference evidence="1" key="1">
    <citation type="submission" date="2022-06" db="EMBL/GenBank/DDBJ databases">
        <title>A novel DMS-producing enzyme.</title>
        <authorList>
            <person name="Zhang Y."/>
        </authorList>
    </citation>
    <scope>NUCLEOTIDE SEQUENCE</scope>
    <source>
        <strain evidence="1">RT37</strain>
    </source>
</reference>
<proteinExistence type="predicted"/>
<dbReference type="EMBL" id="CP098827">
    <property type="protein sequence ID" value="XBO70488.1"/>
    <property type="molecule type" value="Genomic_DNA"/>
</dbReference>
<accession>A0AAU7KH77</accession>
<organism evidence="1">
    <name type="scientific">Halomonas sp. RT37</name>
    <dbReference type="NCBI Taxonomy" id="2950872"/>
    <lineage>
        <taxon>Bacteria</taxon>
        <taxon>Pseudomonadati</taxon>
        <taxon>Pseudomonadota</taxon>
        <taxon>Gammaproteobacteria</taxon>
        <taxon>Oceanospirillales</taxon>
        <taxon>Halomonadaceae</taxon>
        <taxon>Halomonas</taxon>
    </lineage>
</organism>
<evidence type="ECO:0000313" key="1">
    <source>
        <dbReference type="EMBL" id="XBO70488.1"/>
    </source>
</evidence>
<gene>
    <name evidence="1" type="ORF">NFG58_18040</name>
</gene>
<sequence>MKEHDFELRFRLPRGVNPEDLAERLCDDGCRDALVGRAHDDEIALQFCRAAACSGEAMRSALQDVIRVEPKARLLVSR</sequence>
<dbReference type="RefSeq" id="WP_045991287.1">
    <property type="nucleotide sequence ID" value="NZ_CP098827.1"/>
</dbReference>